<dbReference type="InterPro" id="IPR036397">
    <property type="entry name" value="RNaseH_sf"/>
</dbReference>
<organism evidence="2 3">
    <name type="scientific">Candidatus Roizmanbacteria bacterium CG_4_10_14_3_um_filter_33_21</name>
    <dbReference type="NCBI Taxonomy" id="1974830"/>
    <lineage>
        <taxon>Bacteria</taxon>
        <taxon>Candidatus Roizmaniibacteriota</taxon>
    </lineage>
</organism>
<dbReference type="Pfam" id="PF13358">
    <property type="entry name" value="DDE_3"/>
    <property type="match status" value="1"/>
</dbReference>
<sequence>QGKRVLLIWDGAPWHRGEVREYLKKETEKKWKLEIMYFPPYSPDLNPQEHVWKQAKEKTTKNSEEDFDTKLLNFYKYITKTKFKTNFLSKYL</sequence>
<feature type="domain" description="Tc1-like transposase DDE" evidence="1">
    <location>
        <begin position="3"/>
        <end position="63"/>
    </location>
</feature>
<dbReference type="Proteomes" id="UP000229708">
    <property type="component" value="Unassembled WGS sequence"/>
</dbReference>
<protein>
    <recommendedName>
        <fullName evidence="1">Tc1-like transposase DDE domain-containing protein</fullName>
    </recommendedName>
</protein>
<evidence type="ECO:0000313" key="3">
    <source>
        <dbReference type="Proteomes" id="UP000229708"/>
    </source>
</evidence>
<dbReference type="InterPro" id="IPR038717">
    <property type="entry name" value="Tc1-like_DDE_dom"/>
</dbReference>
<accession>A0A2M7LQH5</accession>
<dbReference type="GO" id="GO:0003676">
    <property type="term" value="F:nucleic acid binding"/>
    <property type="evidence" value="ECO:0007669"/>
    <property type="project" value="InterPro"/>
</dbReference>
<reference evidence="3" key="1">
    <citation type="submission" date="2017-09" db="EMBL/GenBank/DDBJ databases">
        <title>Depth-based differentiation of microbial function through sediment-hosted aquifers and enrichment of novel symbionts in the deep terrestrial subsurface.</title>
        <authorList>
            <person name="Probst A.J."/>
            <person name="Ladd B."/>
            <person name="Jarett J.K."/>
            <person name="Geller-Mcgrath D.E."/>
            <person name="Sieber C.M.K."/>
            <person name="Emerson J.B."/>
            <person name="Anantharaman K."/>
            <person name="Thomas B.C."/>
            <person name="Malmstrom R."/>
            <person name="Stieglmeier M."/>
            <person name="Klingl A."/>
            <person name="Woyke T."/>
            <person name="Ryan C.M."/>
            <person name="Banfield J.F."/>
        </authorList>
    </citation>
    <scope>NUCLEOTIDE SEQUENCE [LARGE SCALE GENOMIC DNA]</scope>
</reference>
<evidence type="ECO:0000313" key="2">
    <source>
        <dbReference type="EMBL" id="PIX70330.1"/>
    </source>
</evidence>
<dbReference type="EMBL" id="PFJI01000200">
    <property type="protein sequence ID" value="PIX70330.1"/>
    <property type="molecule type" value="Genomic_DNA"/>
</dbReference>
<proteinExistence type="predicted"/>
<name>A0A2M7LQH5_9BACT</name>
<feature type="non-terminal residue" evidence="2">
    <location>
        <position position="1"/>
    </location>
</feature>
<dbReference type="Gene3D" id="3.30.420.10">
    <property type="entry name" value="Ribonuclease H-like superfamily/Ribonuclease H"/>
    <property type="match status" value="1"/>
</dbReference>
<gene>
    <name evidence="2" type="ORF">COZ39_04660</name>
</gene>
<dbReference type="AlphaFoldDB" id="A0A2M7LQH5"/>
<comment type="caution">
    <text evidence="2">The sequence shown here is derived from an EMBL/GenBank/DDBJ whole genome shotgun (WGS) entry which is preliminary data.</text>
</comment>
<evidence type="ECO:0000259" key="1">
    <source>
        <dbReference type="Pfam" id="PF13358"/>
    </source>
</evidence>